<accession>A0A6I6ELC7</accession>
<dbReference type="InterPro" id="IPR000182">
    <property type="entry name" value="GNAT_dom"/>
</dbReference>
<organism evidence="4 5">
    <name type="scientific">Clostridium bovifaecis</name>
    <dbReference type="NCBI Taxonomy" id="2184719"/>
    <lineage>
        <taxon>Bacteria</taxon>
        <taxon>Bacillati</taxon>
        <taxon>Bacillota</taxon>
        <taxon>Clostridia</taxon>
        <taxon>Eubacteriales</taxon>
        <taxon>Clostridiaceae</taxon>
        <taxon>Clostridium</taxon>
    </lineage>
</organism>
<dbReference type="GO" id="GO:0016747">
    <property type="term" value="F:acyltransferase activity, transferring groups other than amino-acyl groups"/>
    <property type="evidence" value="ECO:0007669"/>
    <property type="project" value="InterPro"/>
</dbReference>
<gene>
    <name evidence="4" type="ORF">GOM49_05075</name>
</gene>
<dbReference type="Proteomes" id="UP000422764">
    <property type="component" value="Chromosome"/>
</dbReference>
<evidence type="ECO:0000313" key="4">
    <source>
        <dbReference type="EMBL" id="QGU94552.1"/>
    </source>
</evidence>
<dbReference type="Gene3D" id="3.40.630.30">
    <property type="match status" value="2"/>
</dbReference>
<dbReference type="Pfam" id="PF00583">
    <property type="entry name" value="Acetyltransf_1"/>
    <property type="match status" value="1"/>
</dbReference>
<keyword evidence="5" id="KW-1185">Reference proteome</keyword>
<dbReference type="EMBL" id="CP046522">
    <property type="protein sequence ID" value="QGU94552.1"/>
    <property type="molecule type" value="Genomic_DNA"/>
</dbReference>
<dbReference type="SUPFAM" id="SSF55729">
    <property type="entry name" value="Acyl-CoA N-acyltransferases (Nat)"/>
    <property type="match status" value="2"/>
</dbReference>
<dbReference type="InterPro" id="IPR050680">
    <property type="entry name" value="YpeA/RimI_acetyltransf"/>
</dbReference>
<proteinExistence type="predicted"/>
<feature type="domain" description="N-acetyltransferase" evidence="3">
    <location>
        <begin position="1"/>
        <end position="141"/>
    </location>
</feature>
<dbReference type="PANTHER" id="PTHR43420">
    <property type="entry name" value="ACETYLTRANSFERASE"/>
    <property type="match status" value="1"/>
</dbReference>
<dbReference type="PROSITE" id="PS51186">
    <property type="entry name" value="GNAT"/>
    <property type="match status" value="2"/>
</dbReference>
<evidence type="ECO:0000313" key="5">
    <source>
        <dbReference type="Proteomes" id="UP000422764"/>
    </source>
</evidence>
<evidence type="ECO:0000256" key="1">
    <source>
        <dbReference type="ARBA" id="ARBA00022679"/>
    </source>
</evidence>
<reference evidence="4 5" key="1">
    <citation type="submission" date="2019-12" db="EMBL/GenBank/DDBJ databases">
        <title>Genome sequenceing of Clostridium bovifaecis.</title>
        <authorList>
            <person name="Yao Y."/>
        </authorList>
    </citation>
    <scope>NUCLEOTIDE SEQUENCE [LARGE SCALE GENOMIC DNA]</scope>
    <source>
        <strain evidence="4 5">BXX</strain>
    </source>
</reference>
<keyword evidence="1 4" id="KW-0808">Transferase</keyword>
<evidence type="ECO:0000259" key="3">
    <source>
        <dbReference type="PROSITE" id="PS51186"/>
    </source>
</evidence>
<dbReference type="InterPro" id="IPR016181">
    <property type="entry name" value="Acyl_CoA_acyltransferase"/>
</dbReference>
<keyword evidence="2" id="KW-0012">Acyltransferase</keyword>
<protein>
    <submittedName>
        <fullName evidence="4">GNAT family N-acetyltransferase</fullName>
    </submittedName>
</protein>
<name>A0A6I6ELC7_9CLOT</name>
<evidence type="ECO:0000256" key="2">
    <source>
        <dbReference type="ARBA" id="ARBA00023315"/>
    </source>
</evidence>
<feature type="domain" description="N-acetyltransferase" evidence="3">
    <location>
        <begin position="152"/>
        <end position="287"/>
    </location>
</feature>
<dbReference type="AlphaFoldDB" id="A0A6I6ELC7"/>
<sequence length="287" mass="33117">MLIKELNSVSNELIKEINTVQDLCNEYDKLNGRISPDTSLNFNKDMKAIFLLYEDEKLVSVLSVFAPTISEGEISACTLPMYRRRGYFKKLYEKAVEQLKNYKVKDVLFVCESEAITGKKVIEKLGGKYEFTEYSMKYIKECAENTDDKLNATLRLATIEELEELIKMNQHIFNDEYDDSKSMVESSFISEERTQYVFIVDDEPAGVASVFFDNEQSSIYGLGILPKYQGKKLGKELVRLLLKELIDNNKGIINLEVNSINKRALNLYKSMNFEVEVAFDYYRKSNS</sequence>
<dbReference type="CDD" id="cd04301">
    <property type="entry name" value="NAT_SF"/>
    <property type="match status" value="2"/>
</dbReference>